<dbReference type="EnsemblPlants" id="MELO3C030993.2.1">
    <property type="protein sequence ID" value="MELO3C030993.2.1"/>
    <property type="gene ID" value="MELO3C030993.2"/>
</dbReference>
<proteinExistence type="predicted"/>
<evidence type="ECO:0000313" key="1">
    <source>
        <dbReference type="EnsemblPlants" id="MELO3C030993.2.1"/>
    </source>
</evidence>
<name>A0A9I9EAC3_CUCME</name>
<protein>
    <submittedName>
        <fullName evidence="1">Uncharacterized protein</fullName>
    </submittedName>
</protein>
<dbReference type="AlphaFoldDB" id="A0A9I9EAC3"/>
<sequence length="108" mass="12122">MYYSEKKPYTLDSMLEHILLFVSPLHLPQGGWNGDDNWLERRANNAKVAGLNPSFSSLSLNFLFLAHGCATLYFAQALPPRTTTPPTNFVRPPPSSPVARRFTPIFSL</sequence>
<dbReference type="Gramene" id="MELO3C030993.2.1">
    <property type="protein sequence ID" value="MELO3C030993.2.1"/>
    <property type="gene ID" value="MELO3C030993.2"/>
</dbReference>
<reference evidence="1" key="1">
    <citation type="submission" date="2023-03" db="UniProtKB">
        <authorList>
            <consortium name="EnsemblPlants"/>
        </authorList>
    </citation>
    <scope>IDENTIFICATION</scope>
</reference>
<organism evidence="1">
    <name type="scientific">Cucumis melo</name>
    <name type="common">Muskmelon</name>
    <dbReference type="NCBI Taxonomy" id="3656"/>
    <lineage>
        <taxon>Eukaryota</taxon>
        <taxon>Viridiplantae</taxon>
        <taxon>Streptophyta</taxon>
        <taxon>Embryophyta</taxon>
        <taxon>Tracheophyta</taxon>
        <taxon>Spermatophyta</taxon>
        <taxon>Magnoliopsida</taxon>
        <taxon>eudicotyledons</taxon>
        <taxon>Gunneridae</taxon>
        <taxon>Pentapetalae</taxon>
        <taxon>rosids</taxon>
        <taxon>fabids</taxon>
        <taxon>Cucurbitales</taxon>
        <taxon>Cucurbitaceae</taxon>
        <taxon>Benincaseae</taxon>
        <taxon>Cucumis</taxon>
    </lineage>
</organism>
<accession>A0A9I9EAC3</accession>